<protein>
    <submittedName>
        <fullName evidence="2">Uncharacterized protein</fullName>
    </submittedName>
</protein>
<accession>A0A1Z2RVD6</accession>
<reference evidence="2" key="1">
    <citation type="journal article" date="2017" name="Virus Evol.">
        <title>Diverse and highly recombinant anelloviruses associated with Weddell seals in Antarctica.</title>
        <authorList>
            <person name="Fahsbender E."/>
            <person name="Burns J.M."/>
            <person name="Kim S."/>
            <person name="Kraberger S."/>
            <person name="Frankfurter G."/>
            <person name="Eilers A."/>
            <person name="Shero M."/>
            <person name="Beltran R."/>
            <person name="Kirkham A."/>
            <person name="McCorkell R."/>
            <person name="Berngartt R."/>
            <person name="Male M.F."/>
            <person name="Ballard G."/>
            <person name="Ainley D.G."/>
            <person name="Breitbart M."/>
            <person name="Varsani A."/>
        </authorList>
    </citation>
    <scope>NUCLEOTIDE SEQUENCE</scope>
    <source>
        <strain evidence="2">TTLwV-1_gt36_wsn34</strain>
    </source>
</reference>
<keyword evidence="1" id="KW-1133">Transmembrane helix</keyword>
<evidence type="ECO:0000256" key="1">
    <source>
        <dbReference type="SAM" id="Phobius"/>
    </source>
</evidence>
<keyword evidence="1" id="KW-0812">Transmembrane</keyword>
<proteinExistence type="predicted"/>
<feature type="transmembrane region" description="Helical" evidence="1">
    <location>
        <begin position="43"/>
        <end position="63"/>
    </location>
</feature>
<organism evidence="2">
    <name type="scientific">Torque teno Leptonychotes weddellii virus-1</name>
    <dbReference type="NCBI Taxonomy" id="2012676"/>
    <lineage>
        <taxon>Viruses</taxon>
        <taxon>Monodnaviria</taxon>
        <taxon>Shotokuvirae</taxon>
        <taxon>Commensaviricota</taxon>
        <taxon>Cardeaviricetes</taxon>
        <taxon>Sanitavirales</taxon>
        <taxon>Anelloviridae</taxon>
        <taxon>Lambdatorquevirus</taxon>
        <taxon>Lambdatorquevirus phoci5</taxon>
    </lineage>
</organism>
<keyword evidence="1" id="KW-0472">Membrane</keyword>
<evidence type="ECO:0000313" key="2">
    <source>
        <dbReference type="EMBL" id="ASA48556.1"/>
    </source>
</evidence>
<dbReference type="EMBL" id="KY246496">
    <property type="protein sequence ID" value="ASA48556.1"/>
    <property type="molecule type" value="Genomic_DNA"/>
</dbReference>
<name>A0A1Z2RVD6_9VIRU</name>
<sequence length="80" mass="9073">MGLPLFKVCFDLLYDEGICFTGMDNLDEWPIVRVKILYSNREGGWLCLQLLLHLGTLICIILFNVENKKHSGNETCAGLI</sequence>